<evidence type="ECO:0000313" key="2">
    <source>
        <dbReference type="Proteomes" id="UP000546007"/>
    </source>
</evidence>
<dbReference type="OrthoDB" id="10016685at2"/>
<dbReference type="Proteomes" id="UP000546007">
    <property type="component" value="Unassembled WGS sequence"/>
</dbReference>
<dbReference type="GeneID" id="93101916"/>
<comment type="caution">
    <text evidence="1">The sequence shown here is derived from an EMBL/GenBank/DDBJ whole genome shotgun (WGS) entry which is preliminary data.</text>
</comment>
<dbReference type="RefSeq" id="WP_124317317.1">
    <property type="nucleotide sequence ID" value="NZ_AP028155.1"/>
</dbReference>
<protein>
    <submittedName>
        <fullName evidence="1">Uncharacterized protein</fullName>
    </submittedName>
</protein>
<evidence type="ECO:0000313" key="1">
    <source>
        <dbReference type="EMBL" id="MBB4026445.1"/>
    </source>
</evidence>
<accession>A0A7W6HX90</accession>
<organism evidence="1 2">
    <name type="scientific">Butyricimonas faecihominis</name>
    <dbReference type="NCBI Taxonomy" id="1472416"/>
    <lineage>
        <taxon>Bacteria</taxon>
        <taxon>Pseudomonadati</taxon>
        <taxon>Bacteroidota</taxon>
        <taxon>Bacteroidia</taxon>
        <taxon>Bacteroidales</taxon>
        <taxon>Odoribacteraceae</taxon>
        <taxon>Butyricimonas</taxon>
    </lineage>
</organism>
<dbReference type="EMBL" id="JACIES010000005">
    <property type="protein sequence ID" value="MBB4026445.1"/>
    <property type="molecule type" value="Genomic_DNA"/>
</dbReference>
<gene>
    <name evidence="1" type="ORF">GGR14_002239</name>
</gene>
<reference evidence="1 2" key="1">
    <citation type="submission" date="2020-08" db="EMBL/GenBank/DDBJ databases">
        <title>Genomic Encyclopedia of Type Strains, Phase IV (KMG-IV): sequencing the most valuable type-strain genomes for metagenomic binning, comparative biology and taxonomic classification.</title>
        <authorList>
            <person name="Goeker M."/>
        </authorList>
    </citation>
    <scope>NUCLEOTIDE SEQUENCE [LARGE SCALE GENOMIC DNA]</scope>
    <source>
        <strain evidence="1 2">DSM 105721</strain>
    </source>
</reference>
<proteinExistence type="predicted"/>
<sequence>MILIKFTALTVRLKAMELDDERMKYVKEFCYKYYSYEGMVLGEFTFYESLLPDKFASWYDDIVKSLPKHFNEKEYSEFRTLQEYITYFDLDKNAFWVFLVFMYQAIESSVTKEWVTVDEEVERIYRFVEENWEKLQVQISTTDNKKLPVIKDKEVLHWIFVLRDSNRTRESQHDWIPILERTDNKITTRKKSYIMVKTIANEFVANSKITKDNPPKGAYTNKERVFYLCILYLCGYLVGDLTKRYDHKNTAPINQLLRDFKDTDVHLKNLEMVFAFNKEK</sequence>
<keyword evidence="2" id="KW-1185">Reference proteome</keyword>
<name>A0A7W6HX90_9BACT</name>
<dbReference type="AlphaFoldDB" id="A0A7W6HX90"/>